<keyword evidence="1" id="KW-1185">Reference proteome</keyword>
<protein>
    <submittedName>
        <fullName evidence="2">Uncharacterized protein</fullName>
    </submittedName>
</protein>
<proteinExistence type="predicted"/>
<dbReference type="AlphaFoldDB" id="A0A915JQR3"/>
<sequence length="87" mass="10188">MMGLYNEDYLNEILSINNLHTEYEKGHLKKIPSNMMRHIFLRCIAETSRCIAKNQNLKMLSCYLAKYQDPMLKKIKMAGGISKDENF</sequence>
<dbReference type="WBParaSite" id="nRc.2.0.1.t28604-RA">
    <property type="protein sequence ID" value="nRc.2.0.1.t28604-RA"/>
    <property type="gene ID" value="nRc.2.0.1.g28604"/>
</dbReference>
<name>A0A915JQR3_ROMCU</name>
<evidence type="ECO:0000313" key="2">
    <source>
        <dbReference type="WBParaSite" id="nRc.2.0.1.t28604-RA"/>
    </source>
</evidence>
<accession>A0A915JQR3</accession>
<organism evidence="1 2">
    <name type="scientific">Romanomermis culicivorax</name>
    <name type="common">Nematode worm</name>
    <dbReference type="NCBI Taxonomy" id="13658"/>
    <lineage>
        <taxon>Eukaryota</taxon>
        <taxon>Metazoa</taxon>
        <taxon>Ecdysozoa</taxon>
        <taxon>Nematoda</taxon>
        <taxon>Enoplea</taxon>
        <taxon>Dorylaimia</taxon>
        <taxon>Mermithida</taxon>
        <taxon>Mermithoidea</taxon>
        <taxon>Mermithidae</taxon>
        <taxon>Romanomermis</taxon>
    </lineage>
</organism>
<dbReference type="Proteomes" id="UP000887565">
    <property type="component" value="Unplaced"/>
</dbReference>
<reference evidence="2" key="1">
    <citation type="submission" date="2022-11" db="UniProtKB">
        <authorList>
            <consortium name="WormBaseParasite"/>
        </authorList>
    </citation>
    <scope>IDENTIFICATION</scope>
</reference>
<evidence type="ECO:0000313" key="1">
    <source>
        <dbReference type="Proteomes" id="UP000887565"/>
    </source>
</evidence>